<gene>
    <name evidence="4" type="ORF">WG66_4929</name>
</gene>
<reference evidence="4 5" key="1">
    <citation type="submission" date="2015-12" db="EMBL/GenBank/DDBJ databases">
        <title>Draft genome sequence of Moniliophthora roreri, the causal agent of frosty pod rot of cacao.</title>
        <authorList>
            <person name="Aime M.C."/>
            <person name="Diaz-Valderrama J.R."/>
            <person name="Kijpornyongpan T."/>
            <person name="Phillips-Mora W."/>
        </authorList>
    </citation>
    <scope>NUCLEOTIDE SEQUENCE [LARGE SCALE GENOMIC DNA]</scope>
    <source>
        <strain evidence="4 5">MCA 2952</strain>
    </source>
</reference>
<dbReference type="Pfam" id="PF05368">
    <property type="entry name" value="NmrA"/>
    <property type="match status" value="1"/>
</dbReference>
<dbReference type="Gene3D" id="3.40.50.720">
    <property type="entry name" value="NAD(P)-binding Rossmann-like Domain"/>
    <property type="match status" value="2"/>
</dbReference>
<dbReference type="EMBL" id="LATX01001328">
    <property type="protein sequence ID" value="KTB42483.1"/>
    <property type="molecule type" value="Genomic_DNA"/>
</dbReference>
<name>A0A0W0G1Q9_MONRR</name>
<dbReference type="AlphaFoldDB" id="A0A0W0G1Q9"/>
<evidence type="ECO:0000256" key="1">
    <source>
        <dbReference type="ARBA" id="ARBA00023002"/>
    </source>
</evidence>
<dbReference type="PANTHER" id="PTHR10366">
    <property type="entry name" value="NAD DEPENDENT EPIMERASE/DEHYDRATASE"/>
    <property type="match status" value="1"/>
</dbReference>
<dbReference type="SUPFAM" id="SSF51735">
    <property type="entry name" value="NAD(P)-binding Rossmann-fold domains"/>
    <property type="match status" value="1"/>
</dbReference>
<dbReference type="InterPro" id="IPR008030">
    <property type="entry name" value="NmrA-like"/>
</dbReference>
<dbReference type="PANTHER" id="PTHR10366:SF564">
    <property type="entry name" value="STEROL-4-ALPHA-CARBOXYLATE 3-DEHYDROGENASE, DECARBOXYLATING"/>
    <property type="match status" value="1"/>
</dbReference>
<evidence type="ECO:0000259" key="3">
    <source>
        <dbReference type="Pfam" id="PF05368"/>
    </source>
</evidence>
<dbReference type="InterPro" id="IPR036291">
    <property type="entry name" value="NAD(P)-bd_dom_sf"/>
</dbReference>
<dbReference type="InterPro" id="IPR050425">
    <property type="entry name" value="NAD(P)_dehydrat-like"/>
</dbReference>
<protein>
    <recommendedName>
        <fullName evidence="3">NmrA-like domain-containing protein</fullName>
    </recommendedName>
</protein>
<evidence type="ECO:0000313" key="5">
    <source>
        <dbReference type="Proteomes" id="UP000054988"/>
    </source>
</evidence>
<evidence type="ECO:0000256" key="2">
    <source>
        <dbReference type="ARBA" id="ARBA00023445"/>
    </source>
</evidence>
<comment type="caution">
    <text evidence="4">The sequence shown here is derived from an EMBL/GenBank/DDBJ whole genome shotgun (WGS) entry which is preliminary data.</text>
</comment>
<accession>A0A0W0G1Q9</accession>
<comment type="similarity">
    <text evidence="2">Belongs to the NAD(P)-dependent epimerase/dehydratase family. Dihydroflavonol-4-reductase subfamily.</text>
</comment>
<keyword evidence="1" id="KW-0560">Oxidoreductase</keyword>
<sequence>MLLVVLSWYPAQIMMVASSKIVVLTGASGFIGGHIARLLLDKGYHVRALARPHSITSLRNAFKGSTFDVVEISDLCGELHQSIFEGVFGVVHVASPLPARASFDIMLKVSIDGSLNILRRAYAAGTLAEKAVWKFVEDHRDFDMDVTTILPPLVYGPLTVEQTETLSKKAPDYNALSTDLFVYNLLAPNGVFPSHPRFIAVGDLAELHVRALESRPSTYGRKRLVIAAPDAVDFEECLTLIQNRWPKLEQRLNRRALPVYEDQIMKLEFDYQRTEEVTGLRKSEFQCAQKTLMDTVTSLLSVENSWKLNGHDVIEIPPPFEREL</sequence>
<feature type="domain" description="NmrA-like" evidence="3">
    <location>
        <begin position="20"/>
        <end position="106"/>
    </location>
</feature>
<proteinExistence type="inferred from homology"/>
<dbReference type="Proteomes" id="UP000054988">
    <property type="component" value="Unassembled WGS sequence"/>
</dbReference>
<organism evidence="4 5">
    <name type="scientific">Moniliophthora roreri</name>
    <name type="common">Frosty pod rot fungus</name>
    <name type="synonym">Monilia roreri</name>
    <dbReference type="NCBI Taxonomy" id="221103"/>
    <lineage>
        <taxon>Eukaryota</taxon>
        <taxon>Fungi</taxon>
        <taxon>Dikarya</taxon>
        <taxon>Basidiomycota</taxon>
        <taxon>Agaricomycotina</taxon>
        <taxon>Agaricomycetes</taxon>
        <taxon>Agaricomycetidae</taxon>
        <taxon>Agaricales</taxon>
        <taxon>Marasmiineae</taxon>
        <taxon>Marasmiaceae</taxon>
        <taxon>Moniliophthora</taxon>
    </lineage>
</organism>
<evidence type="ECO:0000313" key="4">
    <source>
        <dbReference type="EMBL" id="KTB42483.1"/>
    </source>
</evidence>
<dbReference type="GO" id="GO:0016616">
    <property type="term" value="F:oxidoreductase activity, acting on the CH-OH group of donors, NAD or NADP as acceptor"/>
    <property type="evidence" value="ECO:0007669"/>
    <property type="project" value="TreeGrafter"/>
</dbReference>